<name>D4LBK3_RUMC1</name>
<dbReference type="OrthoDB" id="1823445at2"/>
<dbReference type="AlphaFoldDB" id="D4LBK3"/>
<reference evidence="1" key="1">
    <citation type="submission" date="2010-03" db="EMBL/GenBank/DDBJ databases">
        <title>The genome sequence of Ruminococcus sp. 18P13.</title>
        <authorList>
            <consortium name="metaHIT consortium -- http://www.metahit.eu/"/>
            <person name="Pajon A."/>
            <person name="Turner K."/>
            <person name="Parkhill J."/>
            <person name="Bernalier A."/>
        </authorList>
    </citation>
    <scope>NUCLEOTIDE SEQUENCE [LARGE SCALE GENOMIC DNA]</scope>
    <source>
        <strain evidence="1">Type strain: 18P13</strain>
    </source>
</reference>
<reference evidence="1" key="2">
    <citation type="submission" date="2010-03" db="EMBL/GenBank/DDBJ databases">
        <authorList>
            <person name="Pajon A."/>
        </authorList>
    </citation>
    <scope>NUCLEOTIDE SEQUENCE</scope>
    <source>
        <strain evidence="1">Type strain: 18P13</strain>
    </source>
</reference>
<gene>
    <name evidence="1" type="ordered locus">RUM_08140</name>
</gene>
<evidence type="ECO:0008006" key="3">
    <source>
        <dbReference type="Google" id="ProtNLM"/>
    </source>
</evidence>
<proteinExistence type="predicted"/>
<dbReference type="PATRIC" id="fig|213810.4.peg.727"/>
<accession>D4LBK3</accession>
<evidence type="ECO:0000313" key="2">
    <source>
        <dbReference type="Proteomes" id="UP000007054"/>
    </source>
</evidence>
<protein>
    <recommendedName>
        <fullName evidence="3">Transposon-encoded protein TnpW</fullName>
    </recommendedName>
</protein>
<dbReference type="RefSeq" id="WP_015557905.1">
    <property type="nucleotide sequence ID" value="NC_021039.1"/>
</dbReference>
<dbReference type="EMBL" id="FP929052">
    <property type="protein sequence ID" value="CBL16998.1"/>
    <property type="molecule type" value="Genomic_DNA"/>
</dbReference>
<evidence type="ECO:0000313" key="1">
    <source>
        <dbReference type="EMBL" id="CBL16998.1"/>
    </source>
</evidence>
<dbReference type="HOGENOM" id="CLU_2773380_0_0_9"/>
<dbReference type="BioCyc" id="RCHA213810:RUM_RS03935-MONOMER"/>
<dbReference type="Proteomes" id="UP000007054">
    <property type="component" value="Chromosome"/>
</dbReference>
<dbReference type="GeneID" id="83155595"/>
<keyword evidence="2" id="KW-1185">Reference proteome</keyword>
<sequence length="72" mass="8101">MNNNTIAVEREKTETTFNATSEYKIGHTLYTVTTVFNPASKESLSDILKRLIIRESEKLLGESGQEPEKQAV</sequence>
<organism evidence="1 2">
    <name type="scientific">Ruminococcus champanellensis (strain DSM 18848 / JCM 17042 / KCTC 15320 / 18P13)</name>
    <dbReference type="NCBI Taxonomy" id="213810"/>
    <lineage>
        <taxon>Bacteria</taxon>
        <taxon>Bacillati</taxon>
        <taxon>Bacillota</taxon>
        <taxon>Clostridia</taxon>
        <taxon>Eubacteriales</taxon>
        <taxon>Oscillospiraceae</taxon>
        <taxon>Ruminococcus</taxon>
    </lineage>
</organism>
<dbReference type="KEGG" id="rch:RUM_08140"/>